<feature type="region of interest" description="Disordered" evidence="15">
    <location>
        <begin position="1613"/>
        <end position="1639"/>
    </location>
</feature>
<gene>
    <name evidence="18" type="ordered locus">Bathy15g02690</name>
</gene>
<dbReference type="GO" id="GO:0098703">
    <property type="term" value="P:calcium ion import across plasma membrane"/>
    <property type="evidence" value="ECO:0007669"/>
    <property type="project" value="TreeGrafter"/>
</dbReference>
<evidence type="ECO:0000256" key="15">
    <source>
        <dbReference type="SAM" id="MobiDB-lite"/>
    </source>
</evidence>
<feature type="transmembrane region" description="Helical" evidence="16">
    <location>
        <begin position="1283"/>
        <end position="1306"/>
    </location>
</feature>
<feature type="region of interest" description="Disordered" evidence="15">
    <location>
        <begin position="1686"/>
        <end position="1718"/>
    </location>
</feature>
<feature type="transmembrane region" description="Helical" evidence="16">
    <location>
        <begin position="1473"/>
        <end position="1506"/>
    </location>
</feature>
<keyword evidence="14" id="KW-0175">Coiled coil</keyword>
<feature type="transmembrane region" description="Helical" evidence="16">
    <location>
        <begin position="242"/>
        <end position="267"/>
    </location>
</feature>
<evidence type="ECO:0000256" key="4">
    <source>
        <dbReference type="ARBA" id="ARBA00022673"/>
    </source>
</evidence>
<feature type="transmembrane region" description="Helical" evidence="16">
    <location>
        <begin position="1432"/>
        <end position="1452"/>
    </location>
</feature>
<feature type="region of interest" description="Disordered" evidence="15">
    <location>
        <begin position="1730"/>
        <end position="1756"/>
    </location>
</feature>
<feature type="region of interest" description="Disordered" evidence="15">
    <location>
        <begin position="1"/>
        <end position="63"/>
    </location>
</feature>
<evidence type="ECO:0000256" key="1">
    <source>
        <dbReference type="ARBA" id="ARBA00004141"/>
    </source>
</evidence>
<dbReference type="RefSeq" id="XP_007508934.1">
    <property type="nucleotide sequence ID" value="XM_007508872.1"/>
</dbReference>
<evidence type="ECO:0000256" key="2">
    <source>
        <dbReference type="ARBA" id="ARBA00022448"/>
    </source>
</evidence>
<accession>K8F5D6</accession>
<feature type="transmembrane region" description="Helical" evidence="16">
    <location>
        <begin position="1043"/>
        <end position="1063"/>
    </location>
</feature>
<evidence type="ECO:0000256" key="14">
    <source>
        <dbReference type="SAM" id="Coils"/>
    </source>
</evidence>
<feature type="transmembrane region" description="Helical" evidence="16">
    <location>
        <begin position="341"/>
        <end position="364"/>
    </location>
</feature>
<dbReference type="OrthoDB" id="416585at2759"/>
<keyword evidence="3" id="KW-0109">Calcium transport</keyword>
<keyword evidence="8" id="KW-0851">Voltage-gated channel</keyword>
<dbReference type="InterPro" id="IPR027359">
    <property type="entry name" value="Volt_channel_dom_sf"/>
</dbReference>
<evidence type="ECO:0000256" key="3">
    <source>
        <dbReference type="ARBA" id="ARBA00022568"/>
    </source>
</evidence>
<keyword evidence="5 16" id="KW-0812">Transmembrane</keyword>
<organism evidence="18 19">
    <name type="scientific">Bathycoccus prasinos</name>
    <dbReference type="NCBI Taxonomy" id="41875"/>
    <lineage>
        <taxon>Eukaryota</taxon>
        <taxon>Viridiplantae</taxon>
        <taxon>Chlorophyta</taxon>
        <taxon>Mamiellophyceae</taxon>
        <taxon>Mamiellales</taxon>
        <taxon>Bathycoccaceae</taxon>
        <taxon>Bathycoccus</taxon>
    </lineage>
</organism>
<feature type="transmembrane region" description="Helical" evidence="16">
    <location>
        <begin position="72"/>
        <end position="90"/>
    </location>
</feature>
<reference evidence="18 19" key="1">
    <citation type="submission" date="2011-10" db="EMBL/GenBank/DDBJ databases">
        <authorList>
            <person name="Genoscope - CEA"/>
        </authorList>
    </citation>
    <scope>NUCLEOTIDE SEQUENCE [LARGE SCALE GENOMIC DNA]</scope>
    <source>
        <strain evidence="18 19">RCC 1105</strain>
    </source>
</reference>
<dbReference type="FunFam" id="1.10.287.70:FF:000117">
    <property type="entry name" value="Voltage-gated Ca2+ channel, alpha subunit"/>
    <property type="match status" value="1"/>
</dbReference>
<evidence type="ECO:0000256" key="10">
    <source>
        <dbReference type="ARBA" id="ARBA00023065"/>
    </source>
</evidence>
<evidence type="ECO:0000256" key="9">
    <source>
        <dbReference type="ARBA" id="ARBA00022989"/>
    </source>
</evidence>
<dbReference type="GO" id="GO:0005891">
    <property type="term" value="C:voltage-gated calcium channel complex"/>
    <property type="evidence" value="ECO:0007669"/>
    <property type="project" value="TreeGrafter"/>
</dbReference>
<dbReference type="STRING" id="41875.K8F5D6"/>
<keyword evidence="12" id="KW-0325">Glycoprotein</keyword>
<keyword evidence="10" id="KW-0406">Ion transport</keyword>
<feature type="transmembrane region" description="Helical" evidence="16">
    <location>
        <begin position="1083"/>
        <end position="1103"/>
    </location>
</feature>
<dbReference type="Gene3D" id="1.20.120.350">
    <property type="entry name" value="Voltage-gated potassium channels. Chain C"/>
    <property type="match status" value="4"/>
</dbReference>
<keyword evidence="13" id="KW-0407">Ion channel</keyword>
<evidence type="ECO:0000256" key="7">
    <source>
        <dbReference type="ARBA" id="ARBA00022837"/>
    </source>
</evidence>
<feature type="transmembrane region" description="Helical" evidence="16">
    <location>
        <begin position="279"/>
        <end position="297"/>
    </location>
</feature>
<evidence type="ECO:0000256" key="16">
    <source>
        <dbReference type="SAM" id="Phobius"/>
    </source>
</evidence>
<protein>
    <submittedName>
        <fullName evidence="18">Calcium channel, voltage-dependent, T type, alpha 1G subunit</fullName>
    </submittedName>
</protein>
<dbReference type="EMBL" id="FO082264">
    <property type="protein sequence ID" value="CCO20020.1"/>
    <property type="molecule type" value="Genomic_DNA"/>
</dbReference>
<dbReference type="SUPFAM" id="SSF81324">
    <property type="entry name" value="Voltage-gated potassium channels"/>
    <property type="match status" value="4"/>
</dbReference>
<keyword evidence="11 16" id="KW-0472">Membrane</keyword>
<feature type="transmembrane region" description="Helical" evidence="16">
    <location>
        <begin position="204"/>
        <end position="222"/>
    </location>
</feature>
<keyword evidence="4" id="KW-0107">Calcium channel</keyword>
<sequence>MPSSSSDDDEKRSYSYDDERYEGKKTTKDKKGGGYTLNEGFKADEEGKNNNNKSPSSSSGKKKKKKTSIKETVCVFVACLFFCSLCLAVQSRSKCLPIVFLHRQTAAVDTRIVQFAFLNSSRKNKQTNGPKNENLRSRGVCSRCLHGLAHHSTHIVFFFTHTCIYMHTYNNNRSNKLNFDRSLGFLQASNPVRKMCSKVANSIYFSRAILFVVILNGVIVALDTPDRGVEMYGTKPHIPKDVTFWLGNAFLILFGLEAIVKIVAYGFLLNGPDSYMWSYWNVFDLFIVITGILDVILDGGGWITTLRLMKCFQPLKALSKYKAGRMVMDTAEKALPMMIDVVLLLLWFVILATVMGVMLFGTIMSGRNYEDVANLGGDPKERCSFLVSNYGTVDGVSISRYDDGGVPGDEELCLNSDVDTLVKNATLLDGVESNVYCCDSGVSPFDNYLNFDNFVRGMFIVLHVITIDGWNELAWPVANTAGYVPAMSYFCAVAVLGGFFVFQLFTAVICATLGEVEEDDDPEAHEKEMEELREAHEKSLEPEEAYPQLEHACAHKPRQMILDITNHPIFQNFITFTILVNTGLMCANHVDKTDSFKDVELIIDLTCSGIFLFEFVLKHIGLGVVRYWKNNWNKLDGFVVLVSIIDFSLTYGMSNSGGDEEGGTPVDLSFLRVFRVFRILRTLKIVRNNAEFSKIANSAISATQNMWVFLLVWLMFLAIFAILGVQLFAARESFDEERLSFKNFGSALITLFAVSTGENTFEVAWSSMKVTNIAAGIYMIIWCFITTAVLALILGILIDAIASETFLIEEGEFHKEGATSVIEEIRKRATSQSTLGKTFVEEENSTDDDENGEHYYAAKRRAKAKKEKLSAADFGRDDNESRVQRSVQEVAVVRQWLVSIGFAHHTEESLKIQESLRPGHVVRARKRLTCYRERRVKQAKEELKIAREHLSEKLENVRTIPRAMSLRCNVMDSDDIWVKFDQEKMNPDFVKPIFMRAPERLMSPQMRDVCEDNCQQIRKYLAIDPVTGWGSFRWRCLKIATNFWFDTLILLLIIASSAMMATNTQRWPVAGTKVDDAYNLIDIIFNAVFTLEMVLKMIGYGIWKGPGAYLKTGFNRLDCFVVLSSLVTYAVGDAIPVKTLRILRVLRPLRTIQRLPGLKLVITVILQSLPAIKYVCIIGFGMMIVLGITGMELFLGQMASCTLAGGEDTRDPLTDKSNLDKAACLEQGGVWRANRFNFDNIGQAIITIFIISTGDNWQDIMYVAMDSTGDDTAPERDANKGAAAFFVFSILFAMMLWANLFVSALVDNFTTLASAGVTLTTEKQREWQQAMLIANRVHTNRWRKIVPKNPMRKKVHSIIATDWFDKLSITMIVLNMFVLIAYRANGSQAEMDFQSYAGYIFTVWYCLESLFLITGMGWYLYWESMWNKIDFVVAWSGGLGAILPGILPSNIIRMVRFFRLLKVIQVFKGLRTLVLTAVSAIPGVINVSALSLLVIFIFSCLGVSLFGNDTGPFDVTKLKSIGEYSNFSNFQRAFTALFIAFSGNWQGFFNDLYVKEDCFSVDAPEPGSEPKCSPDIASAFFFVIYVVLSIFLFGNLFVAILLERFTFAHGEEIDEDDDDDDDNEGEGDGKRDENDEPYEGGPIQVIIASVRLRQILRMFSQKIKSKQELYVKGLKEGGSSFLQQRSMNQEENNNTSSTLGNLASSVPSSTDNSKTKVYVSSPSFSRQFTLRESAETPKANESYAEWKARKKKAAAS</sequence>
<dbReference type="InterPro" id="IPR050599">
    <property type="entry name" value="VDCC_alpha-1_subunit"/>
</dbReference>
<dbReference type="KEGG" id="bpg:Bathy15g02690"/>
<dbReference type="PANTHER" id="PTHR45628:SF7">
    <property type="entry name" value="VOLTAGE-DEPENDENT CALCIUM CHANNEL TYPE A SUBUNIT ALPHA-1"/>
    <property type="match status" value="1"/>
</dbReference>
<evidence type="ECO:0000256" key="12">
    <source>
        <dbReference type="ARBA" id="ARBA00023180"/>
    </source>
</evidence>
<proteinExistence type="predicted"/>
<evidence type="ECO:0000256" key="6">
    <source>
        <dbReference type="ARBA" id="ARBA00022737"/>
    </source>
</evidence>
<feature type="compositionally biased region" description="Low complexity" evidence="15">
    <location>
        <begin position="49"/>
        <end position="59"/>
    </location>
</feature>
<feature type="transmembrane region" description="Helical" evidence="16">
    <location>
        <begin position="1367"/>
        <end position="1384"/>
    </location>
</feature>
<dbReference type="GO" id="GO:0008331">
    <property type="term" value="F:high voltage-gated calcium channel activity"/>
    <property type="evidence" value="ECO:0007669"/>
    <property type="project" value="TreeGrafter"/>
</dbReference>
<feature type="domain" description="Ion transport" evidence="17">
    <location>
        <begin position="1363"/>
        <end position="1605"/>
    </location>
</feature>
<feature type="transmembrane region" description="Helical" evidence="16">
    <location>
        <begin position="1171"/>
        <end position="1195"/>
    </location>
</feature>
<feature type="domain" description="Ion transport" evidence="17">
    <location>
        <begin position="204"/>
        <end position="519"/>
    </location>
</feature>
<feature type="domain" description="Ion transport" evidence="17">
    <location>
        <begin position="567"/>
        <end position="804"/>
    </location>
</feature>
<feature type="compositionally biased region" description="Basic and acidic residues" evidence="15">
    <location>
        <begin position="9"/>
        <end position="32"/>
    </location>
</feature>
<evidence type="ECO:0000256" key="11">
    <source>
        <dbReference type="ARBA" id="ARBA00023136"/>
    </source>
</evidence>
<name>K8F5D6_9CHLO</name>
<evidence type="ECO:0000256" key="8">
    <source>
        <dbReference type="ARBA" id="ARBA00022882"/>
    </source>
</evidence>
<feature type="transmembrane region" description="Helical" evidence="16">
    <location>
        <begin position="454"/>
        <end position="471"/>
    </location>
</feature>
<feature type="transmembrane region" description="Helical" evidence="16">
    <location>
        <begin position="483"/>
        <end position="505"/>
    </location>
</feature>
<feature type="domain" description="Ion transport" evidence="17">
    <location>
        <begin position="1043"/>
        <end position="1313"/>
    </location>
</feature>
<evidence type="ECO:0000313" key="19">
    <source>
        <dbReference type="Proteomes" id="UP000198341"/>
    </source>
</evidence>
<dbReference type="InterPro" id="IPR005821">
    <property type="entry name" value="Ion_trans_dom"/>
</dbReference>
<keyword evidence="9 16" id="KW-1133">Transmembrane helix</keyword>
<keyword evidence="7" id="KW-0106">Calcium</keyword>
<feature type="compositionally biased region" description="Acidic residues" evidence="15">
    <location>
        <begin position="1613"/>
        <end position="1626"/>
    </location>
</feature>
<feature type="transmembrane region" description="Helical" evidence="16">
    <location>
        <begin position="1576"/>
        <end position="1602"/>
    </location>
</feature>
<dbReference type="Gene3D" id="1.10.287.70">
    <property type="match status" value="4"/>
</dbReference>
<feature type="transmembrane region" description="Helical" evidence="16">
    <location>
        <begin position="1396"/>
        <end position="1420"/>
    </location>
</feature>
<evidence type="ECO:0000256" key="13">
    <source>
        <dbReference type="ARBA" id="ARBA00023303"/>
    </source>
</evidence>
<feature type="compositionally biased region" description="Polar residues" evidence="15">
    <location>
        <begin position="1686"/>
        <end position="1712"/>
    </location>
</feature>
<feature type="coiled-coil region" evidence="14">
    <location>
        <begin position="933"/>
        <end position="960"/>
    </location>
</feature>
<feature type="transmembrane region" description="Helical" evidence="16">
    <location>
        <begin position="777"/>
        <end position="798"/>
    </location>
</feature>
<dbReference type="GeneID" id="19011557"/>
<feature type="compositionally biased region" description="Basic and acidic residues" evidence="15">
    <location>
        <begin position="524"/>
        <end position="541"/>
    </location>
</feature>
<dbReference type="Pfam" id="PF00520">
    <property type="entry name" value="Ion_trans"/>
    <property type="match status" value="4"/>
</dbReference>
<dbReference type="FunFam" id="1.20.120.350:FF:000009">
    <property type="entry name" value="Voltage-dependent T-type calcium channel subunit alpha"/>
    <property type="match status" value="1"/>
</dbReference>
<keyword evidence="2" id="KW-0813">Transport</keyword>
<feature type="region of interest" description="Disordered" evidence="15">
    <location>
        <begin position="519"/>
        <end position="541"/>
    </location>
</feature>
<dbReference type="PANTHER" id="PTHR45628">
    <property type="entry name" value="VOLTAGE-DEPENDENT CALCIUM CHANNEL TYPE A SUBUNIT ALPHA-1"/>
    <property type="match status" value="1"/>
</dbReference>
<evidence type="ECO:0000259" key="17">
    <source>
        <dbReference type="Pfam" id="PF00520"/>
    </source>
</evidence>
<evidence type="ECO:0000313" key="18">
    <source>
        <dbReference type="EMBL" id="CCO20020.1"/>
    </source>
</evidence>
<evidence type="ECO:0000256" key="5">
    <source>
        <dbReference type="ARBA" id="ARBA00022692"/>
    </source>
</evidence>
<feature type="transmembrane region" description="Helical" evidence="16">
    <location>
        <begin position="706"/>
        <end position="729"/>
    </location>
</feature>
<dbReference type="Proteomes" id="UP000198341">
    <property type="component" value="Chromosome 15"/>
</dbReference>
<comment type="subcellular location">
    <subcellularLocation>
        <location evidence="1">Membrane</location>
        <topology evidence="1">Multi-pass membrane protein</topology>
    </subcellularLocation>
</comment>
<dbReference type="eggNOG" id="KOG2301">
    <property type="taxonomic scope" value="Eukaryota"/>
</dbReference>
<keyword evidence="19" id="KW-1185">Reference proteome</keyword>
<keyword evidence="6" id="KW-0677">Repeat</keyword>